<reference evidence="1 2" key="1">
    <citation type="submission" date="2016-03" db="EMBL/GenBank/DDBJ databases">
        <title>Niastella vici sp. nov., isolated from farmland soil.</title>
        <authorList>
            <person name="Chen L."/>
            <person name="Wang D."/>
            <person name="Yang S."/>
            <person name="Wang G."/>
        </authorList>
    </citation>
    <scope>NUCLEOTIDE SEQUENCE [LARGE SCALE GENOMIC DNA]</scope>
    <source>
        <strain evidence="1 2">DJ57</strain>
    </source>
</reference>
<dbReference type="STRING" id="1703345.A3860_36495"/>
<proteinExistence type="predicted"/>
<accession>A0A1V9FMV7</accession>
<evidence type="ECO:0008006" key="3">
    <source>
        <dbReference type="Google" id="ProtNLM"/>
    </source>
</evidence>
<sequence length="526" mass="59192">MKYFDFHAHIILKQLFSDNPNIDTTVSRNDVAGIPKQCTDLPNIIESQMHQTQLAEFAEEVVVGCVLYAMESFLAQEVLKLRTLLRSGSQHKLSATVLQNVVDRKLLPFTDFIMGRTLNNYLNAPQSFNILRRESFAQPLPKNKVNVFFVIEGCHSLVDTSNGIDIANQPFSPAEILANLDVLLAKAPVISVNPVHMQSSNLANHAFAIQLANIQHFIPRGNGLTNDGRTVIQGLFDRGICVDTKHMSYQSRLHLRTAIDANGFHNVQPLVCTHTGFTGIPFRQWANFITRKMPDKQAVYVELAKSMQVKNMPSRPGAPAFNMSSINLFDEEIAWIVQHGGMIGLSLDRRIIGYVGKHDDDPTGRDPNSTFIVDKEFISAAEWTALEIPDVAIGKAVNEDDCMTMAELEESADGSIPARDEFFFDHVLLQLKHYLQVCIDAGIALETAQQHICMGSDFDGLINPFINMPTVKDMDELKTYIRRNFGFFLKNLEDSKSWASRLDVDKFTEDLFYNNGFNYVKSRLTR</sequence>
<organism evidence="1 2">
    <name type="scientific">Niastella vici</name>
    <dbReference type="NCBI Taxonomy" id="1703345"/>
    <lineage>
        <taxon>Bacteria</taxon>
        <taxon>Pseudomonadati</taxon>
        <taxon>Bacteroidota</taxon>
        <taxon>Chitinophagia</taxon>
        <taxon>Chitinophagales</taxon>
        <taxon>Chitinophagaceae</taxon>
        <taxon>Niastella</taxon>
    </lineage>
</organism>
<dbReference type="OrthoDB" id="611177at2"/>
<dbReference type="RefSeq" id="WP_081154306.1">
    <property type="nucleotide sequence ID" value="NZ_LVYD01000074.1"/>
</dbReference>
<protein>
    <recommendedName>
        <fullName evidence="3">Membrane dipeptidase (Peptidase family M19)</fullName>
    </recommendedName>
</protein>
<dbReference type="EMBL" id="LVYD01000074">
    <property type="protein sequence ID" value="OQP59672.1"/>
    <property type="molecule type" value="Genomic_DNA"/>
</dbReference>
<comment type="caution">
    <text evidence="1">The sequence shown here is derived from an EMBL/GenBank/DDBJ whole genome shotgun (WGS) entry which is preliminary data.</text>
</comment>
<dbReference type="Proteomes" id="UP000192796">
    <property type="component" value="Unassembled WGS sequence"/>
</dbReference>
<dbReference type="AlphaFoldDB" id="A0A1V9FMV7"/>
<evidence type="ECO:0000313" key="1">
    <source>
        <dbReference type="EMBL" id="OQP59672.1"/>
    </source>
</evidence>
<gene>
    <name evidence="1" type="ORF">A3860_36495</name>
</gene>
<dbReference type="SUPFAM" id="SSF51556">
    <property type="entry name" value="Metallo-dependent hydrolases"/>
    <property type="match status" value="1"/>
</dbReference>
<keyword evidence="2" id="KW-1185">Reference proteome</keyword>
<dbReference type="InterPro" id="IPR032466">
    <property type="entry name" value="Metal_Hydrolase"/>
</dbReference>
<dbReference type="Gene3D" id="3.20.20.140">
    <property type="entry name" value="Metal-dependent hydrolases"/>
    <property type="match status" value="1"/>
</dbReference>
<evidence type="ECO:0000313" key="2">
    <source>
        <dbReference type="Proteomes" id="UP000192796"/>
    </source>
</evidence>
<name>A0A1V9FMV7_9BACT</name>